<protein>
    <submittedName>
        <fullName evidence="1">Uncharacterized protein</fullName>
    </submittedName>
</protein>
<dbReference type="AlphaFoldDB" id="A0A060I1W4"/>
<dbReference type="RefSeq" id="WP_003589997.1">
    <property type="nucleotide sequence ID" value="NZ_CP006986.1"/>
</dbReference>
<gene>
    <name evidence="1" type="ORF">IE4771_CH04092</name>
</gene>
<evidence type="ECO:0000313" key="2">
    <source>
        <dbReference type="Proteomes" id="UP000027180"/>
    </source>
</evidence>
<dbReference type="EMBL" id="CP006986">
    <property type="protein sequence ID" value="AIC29143.1"/>
    <property type="molecule type" value="Genomic_DNA"/>
</dbReference>
<reference evidence="1 2" key="1">
    <citation type="submission" date="2013-12" db="EMBL/GenBank/DDBJ databases">
        <title>Complete genome sequence of Rhizobium etli bv. mimosae IE4771.</title>
        <authorList>
            <person name="Bustos P."/>
            <person name="Santamaria R.I."/>
            <person name="Lozano L."/>
            <person name="Ormeno-Orrillo E."/>
            <person name="Rogel M.A."/>
            <person name="Romero D."/>
            <person name="Cevallos M.A."/>
            <person name="Martinez-Romero E."/>
            <person name="Gonzalez V."/>
        </authorList>
    </citation>
    <scope>NUCLEOTIDE SEQUENCE [LARGE SCALE GENOMIC DNA]</scope>
    <source>
        <strain evidence="1 2">IE4771</strain>
    </source>
</reference>
<dbReference type="Proteomes" id="UP000027180">
    <property type="component" value="Chromosome"/>
</dbReference>
<evidence type="ECO:0000313" key="1">
    <source>
        <dbReference type="EMBL" id="AIC29143.1"/>
    </source>
</evidence>
<dbReference type="HOGENOM" id="CLU_2371269_0_0_5"/>
<dbReference type="KEGG" id="rei:IE4771_CH04092"/>
<sequence>MIELTPSQIAALKLARDGDLYPQPANKWTHQNATVTYAKNDRWKERPQKIKSVTAKTLGELKEPGFLERRHLDDDVSKDVYGITMAGKMWLLKNK</sequence>
<name>A0A060I1W4_RHIET</name>
<accession>A0A060I1W4</accession>
<proteinExistence type="predicted"/>
<dbReference type="OrthoDB" id="8279745at2"/>
<organism evidence="1 2">
    <name type="scientific">Rhizobium etli bv. mimosae str. IE4771</name>
    <dbReference type="NCBI Taxonomy" id="1432050"/>
    <lineage>
        <taxon>Bacteria</taxon>
        <taxon>Pseudomonadati</taxon>
        <taxon>Pseudomonadota</taxon>
        <taxon>Alphaproteobacteria</taxon>
        <taxon>Hyphomicrobiales</taxon>
        <taxon>Rhizobiaceae</taxon>
        <taxon>Rhizobium/Agrobacterium group</taxon>
        <taxon>Rhizobium</taxon>
    </lineage>
</organism>